<dbReference type="EMBL" id="QPGB01000002">
    <property type="protein sequence ID" value="RCS58183.1"/>
    <property type="molecule type" value="Genomic_DNA"/>
</dbReference>
<feature type="domain" description="HipA-like kinase" evidence="1">
    <location>
        <begin position="6"/>
        <end position="246"/>
    </location>
</feature>
<protein>
    <recommendedName>
        <fullName evidence="1">HipA-like kinase domain-containing protein</fullName>
    </recommendedName>
</protein>
<evidence type="ECO:0000313" key="3">
    <source>
        <dbReference type="Proteomes" id="UP000252357"/>
    </source>
</evidence>
<comment type="caution">
    <text evidence="2">The sequence shown here is derived from an EMBL/GenBank/DDBJ whole genome shotgun (WGS) entry which is preliminary data.</text>
</comment>
<reference evidence="2 3" key="1">
    <citation type="journal article" date="2018" name="Int. J. Syst. Evol. Microbiol.">
        <title>Parvibium lacunae gen. nov., sp. nov., a new member of the family Alcaligenaceae isolated from a freshwater pond.</title>
        <authorList>
            <person name="Chen W.M."/>
            <person name="Xie P.B."/>
            <person name="Hsu M.Y."/>
            <person name="Sheu S.Y."/>
        </authorList>
    </citation>
    <scope>NUCLEOTIDE SEQUENCE [LARGE SCALE GENOMIC DNA]</scope>
    <source>
        <strain evidence="2 3">KMB9</strain>
    </source>
</reference>
<proteinExistence type="predicted"/>
<evidence type="ECO:0000259" key="1">
    <source>
        <dbReference type="Pfam" id="PF20613"/>
    </source>
</evidence>
<dbReference type="RefSeq" id="WP_114402267.1">
    <property type="nucleotide sequence ID" value="NZ_QPGB01000002.1"/>
</dbReference>
<dbReference type="Pfam" id="PF20613">
    <property type="entry name" value="HipA_2"/>
    <property type="match status" value="1"/>
</dbReference>
<dbReference type="AlphaFoldDB" id="A0A368L3X3"/>
<dbReference type="Proteomes" id="UP000252357">
    <property type="component" value="Unassembled WGS sequence"/>
</dbReference>
<gene>
    <name evidence="2" type="ORF">DU000_04980</name>
</gene>
<evidence type="ECO:0000313" key="2">
    <source>
        <dbReference type="EMBL" id="RCS58183.1"/>
    </source>
</evidence>
<accession>A0A368L3X3</accession>
<dbReference type="InterPro" id="IPR046748">
    <property type="entry name" value="HipA_2"/>
</dbReference>
<name>A0A368L3X3_9BURK</name>
<dbReference type="OrthoDB" id="8440774at2"/>
<keyword evidence="3" id="KW-1185">Reference proteome</keyword>
<organism evidence="2 3">
    <name type="scientific">Parvibium lacunae</name>
    <dbReference type="NCBI Taxonomy" id="1888893"/>
    <lineage>
        <taxon>Bacteria</taxon>
        <taxon>Pseudomonadati</taxon>
        <taxon>Pseudomonadota</taxon>
        <taxon>Betaproteobacteria</taxon>
        <taxon>Burkholderiales</taxon>
        <taxon>Alcaligenaceae</taxon>
        <taxon>Parvibium</taxon>
    </lineage>
</organism>
<sequence length="247" mass="27632">MTEQTIVEILGRSEQGMTRPFICRAADGAVYFVKGAGAGKRSLWCEWLAGQLAQRVGLPIAPFCLLAVPDELLALGRVGEHDLSDLGPGLVFGSRRSEVVELNASIAEKIPPDLQAAVAVFDWWVRNMDRSLSRQGGNPNLFWESDKASLLVIDHNLAFADDFEVQHFLETHVFAAALKNLASDFLVRAEMAQRLQEALTAWPQIVASVPPLWHYLDAEMTNPYEFDLQRVYTDLARVDQDDFWSLM</sequence>